<dbReference type="CDD" id="cd01127">
    <property type="entry name" value="TrwB_TraG_TraD_VirD4"/>
    <property type="match status" value="1"/>
</dbReference>
<dbReference type="Pfam" id="PF17854">
    <property type="entry name" value="FtsK_alpha"/>
    <property type="match status" value="1"/>
</dbReference>
<protein>
    <submittedName>
        <fullName evidence="8">DNA translocase FtsK</fullName>
    </submittedName>
</protein>
<evidence type="ECO:0000256" key="4">
    <source>
        <dbReference type="ARBA" id="ARBA00023125"/>
    </source>
</evidence>
<dbReference type="Gene3D" id="1.10.10.10">
    <property type="entry name" value="Winged helix-like DNA-binding domain superfamily/Winged helix DNA-binding domain"/>
    <property type="match status" value="1"/>
</dbReference>
<feature type="compositionally biased region" description="Basic and acidic residues" evidence="6">
    <location>
        <begin position="194"/>
        <end position="207"/>
    </location>
</feature>
<gene>
    <name evidence="8" type="ORF">ACFOZ1_10295</name>
</gene>
<evidence type="ECO:0000313" key="9">
    <source>
        <dbReference type="Proteomes" id="UP001595880"/>
    </source>
</evidence>
<comment type="caution">
    <text evidence="8">The sequence shown here is derived from an EMBL/GenBank/DDBJ whole genome shotgun (WGS) entry which is preliminary data.</text>
</comment>
<dbReference type="SMART" id="SM00843">
    <property type="entry name" value="Ftsk_gamma"/>
    <property type="match status" value="1"/>
</dbReference>
<dbReference type="PANTHER" id="PTHR22683">
    <property type="entry name" value="SPORULATION PROTEIN RELATED"/>
    <property type="match status" value="1"/>
</dbReference>
<feature type="binding site" evidence="5">
    <location>
        <begin position="415"/>
        <end position="422"/>
    </location>
    <ligand>
        <name>ATP</name>
        <dbReference type="ChEBI" id="CHEBI:30616"/>
    </ligand>
</feature>
<evidence type="ECO:0000256" key="6">
    <source>
        <dbReference type="SAM" id="MobiDB-lite"/>
    </source>
</evidence>
<evidence type="ECO:0000256" key="1">
    <source>
        <dbReference type="ARBA" id="ARBA00006474"/>
    </source>
</evidence>
<dbReference type="Gene3D" id="3.30.980.40">
    <property type="match status" value="1"/>
</dbReference>
<evidence type="ECO:0000313" key="8">
    <source>
        <dbReference type="EMBL" id="MFC4388188.1"/>
    </source>
</evidence>
<dbReference type="InterPro" id="IPR050206">
    <property type="entry name" value="FtsK/SpoIIIE/SftA"/>
</dbReference>
<dbReference type="InterPro" id="IPR041027">
    <property type="entry name" value="FtsK_alpha"/>
</dbReference>
<feature type="domain" description="FtsK" evidence="7">
    <location>
        <begin position="398"/>
        <end position="590"/>
    </location>
</feature>
<evidence type="ECO:0000259" key="7">
    <source>
        <dbReference type="PROSITE" id="PS50901"/>
    </source>
</evidence>
<dbReference type="InterPro" id="IPR018541">
    <property type="entry name" value="Ftsk_gamma"/>
</dbReference>
<organism evidence="8 9">
    <name type="scientific">Gracilibacillus marinus</name>
    <dbReference type="NCBI Taxonomy" id="630535"/>
    <lineage>
        <taxon>Bacteria</taxon>
        <taxon>Bacillati</taxon>
        <taxon>Bacillota</taxon>
        <taxon>Bacilli</taxon>
        <taxon>Bacillales</taxon>
        <taxon>Bacillaceae</taxon>
        <taxon>Gracilibacillus</taxon>
    </lineage>
</organism>
<accession>A0ABV8VYB0</accession>
<feature type="region of interest" description="Disordered" evidence="6">
    <location>
        <begin position="57"/>
        <end position="122"/>
    </location>
</feature>
<proteinExistence type="inferred from homology"/>
<dbReference type="RefSeq" id="WP_390199045.1">
    <property type="nucleotide sequence ID" value="NZ_JBHSDV010000003.1"/>
</dbReference>
<sequence>MWKHLKNKWDHLFDDEEELISSNEKIKNNDINKQLELQHHTFQRKSIETKVAYQYPKTHLHTERMDEVKPNKPNKRKETNNVASNQTTEEPKERKQKKPFKVSSVPSPIHGFQQKKQFKSDDDENVVLSNVMTSETEQVEEEKVLPNKIEQQLVDDEKVSRNQENHVTKELMANDEQVSELNNATEIMEKPAFERKREQETSTKKEPIFAQQPTKHTFKKPVNVMMTPRDKRRQWEKQQELNKPINRTHTESIHHTPVNTIVTKKIPYHLLNDAPMNQSEQSDWVKEQSDRLQLTMNHFHIQAKVVGATQGPSVTRFEIQPEPGVKVSKIKNLTDDIKLNLAAKDIRMEAPIPGKNTIGIEVPNEIAQPVYLQNMLESEAFQNPSSPLTVALGADIEGKPIVTDLQKMPHGLIAGATGSGKSVCINTMLISLLYKAHHDEVKFLLIDPKMVELTPYNDIPHLVAPVITDVKAATSALKWAVNEMEDRYKKFVQEGVRDLTRYNDKMTKANRIHERMPYLVIVIDELADLMMTSPQDVEDAICRIAQKARACGMHLLIATQRPSVDVITGLIKANVPTRIAFSVSSQVDSRTILDVAGAEKLLGKGDMLFVENGSGEMKRIQGAFVSDDEIERITHYVKQIAEPNYLFEQDQLIAQININEDVDELYEEAIAFVLEHNGASASLLQRRFKIGYNRAARLIDSMEESGIISGQNGSKPRDIIANRQEIDHILKG</sequence>
<evidence type="ECO:0000256" key="3">
    <source>
        <dbReference type="ARBA" id="ARBA00022840"/>
    </source>
</evidence>
<dbReference type="PANTHER" id="PTHR22683:SF42">
    <property type="entry name" value="DNA TRANSLOCASE SFTA"/>
    <property type="match status" value="1"/>
</dbReference>
<dbReference type="InterPro" id="IPR027417">
    <property type="entry name" value="P-loop_NTPase"/>
</dbReference>
<dbReference type="Proteomes" id="UP001595880">
    <property type="component" value="Unassembled WGS sequence"/>
</dbReference>
<keyword evidence="3 5" id="KW-0067">ATP-binding</keyword>
<feature type="region of interest" description="Disordered" evidence="6">
    <location>
        <begin position="194"/>
        <end position="214"/>
    </location>
</feature>
<dbReference type="PROSITE" id="PS50901">
    <property type="entry name" value="FTSK"/>
    <property type="match status" value="1"/>
</dbReference>
<keyword evidence="4" id="KW-0238">DNA-binding</keyword>
<dbReference type="InterPro" id="IPR036388">
    <property type="entry name" value="WH-like_DNA-bd_sf"/>
</dbReference>
<dbReference type="Pfam" id="PF01580">
    <property type="entry name" value="FtsK_SpoIIIE"/>
    <property type="match status" value="1"/>
</dbReference>
<feature type="compositionally biased region" description="Basic and acidic residues" evidence="6">
    <location>
        <begin position="60"/>
        <end position="70"/>
    </location>
</feature>
<dbReference type="SUPFAM" id="SSF46785">
    <property type="entry name" value="Winged helix' DNA-binding domain"/>
    <property type="match status" value="1"/>
</dbReference>
<keyword evidence="2 5" id="KW-0547">Nucleotide-binding</keyword>
<dbReference type="InterPro" id="IPR002543">
    <property type="entry name" value="FtsK_dom"/>
</dbReference>
<evidence type="ECO:0000256" key="5">
    <source>
        <dbReference type="PROSITE-ProRule" id="PRU00289"/>
    </source>
</evidence>
<dbReference type="Gene3D" id="3.40.50.300">
    <property type="entry name" value="P-loop containing nucleotide triphosphate hydrolases"/>
    <property type="match status" value="1"/>
</dbReference>
<dbReference type="InterPro" id="IPR036390">
    <property type="entry name" value="WH_DNA-bd_sf"/>
</dbReference>
<comment type="similarity">
    <text evidence="1">Belongs to the FtsK/SpoIIIE/SftA family.</text>
</comment>
<reference evidence="9" key="1">
    <citation type="journal article" date="2019" name="Int. J. Syst. Evol. Microbiol.">
        <title>The Global Catalogue of Microorganisms (GCM) 10K type strain sequencing project: providing services to taxonomists for standard genome sequencing and annotation.</title>
        <authorList>
            <consortium name="The Broad Institute Genomics Platform"/>
            <consortium name="The Broad Institute Genome Sequencing Center for Infectious Disease"/>
            <person name="Wu L."/>
            <person name="Ma J."/>
        </authorList>
    </citation>
    <scope>NUCLEOTIDE SEQUENCE [LARGE SCALE GENOMIC DNA]</scope>
    <source>
        <strain evidence="9">KACC 14058</strain>
    </source>
</reference>
<dbReference type="Pfam" id="PF09397">
    <property type="entry name" value="FtsK_gamma"/>
    <property type="match status" value="1"/>
</dbReference>
<keyword evidence="9" id="KW-1185">Reference proteome</keyword>
<dbReference type="SUPFAM" id="SSF52540">
    <property type="entry name" value="P-loop containing nucleoside triphosphate hydrolases"/>
    <property type="match status" value="1"/>
</dbReference>
<dbReference type="EMBL" id="JBHSDV010000003">
    <property type="protein sequence ID" value="MFC4388188.1"/>
    <property type="molecule type" value="Genomic_DNA"/>
</dbReference>
<evidence type="ECO:0000256" key="2">
    <source>
        <dbReference type="ARBA" id="ARBA00022741"/>
    </source>
</evidence>
<name>A0ABV8VYB0_9BACI</name>